<comment type="caution">
    <text evidence="1">The sequence shown here is derived from an EMBL/GenBank/DDBJ whole genome shotgun (WGS) entry which is preliminary data.</text>
</comment>
<dbReference type="EMBL" id="WOCE01000008">
    <property type="protein sequence ID" value="KAE9609102.1"/>
    <property type="molecule type" value="Genomic_DNA"/>
</dbReference>
<dbReference type="InterPro" id="IPR037699">
    <property type="entry name" value="At5g65660-like"/>
</dbReference>
<accession>A0A6A4Q5U9</accession>
<sequence length="104" mass="11669">MGFEDSSNQVSIAFPLGLSLLVGLLVFICSFFCCYLHWEKFKSLFSSCGLINLQPDFTSDDHQKPVLPIVMMKRKEGQSLPVMMPGDKVPKFVAIECPHQPFKG</sequence>
<reference evidence="2" key="1">
    <citation type="journal article" date="2020" name="Nat. Commun.">
        <title>Genome sequence of the cluster root forming white lupin.</title>
        <authorList>
            <person name="Hufnagel B."/>
            <person name="Marques A."/>
            <person name="Soriano A."/>
            <person name="Marques L."/>
            <person name="Divol F."/>
            <person name="Doumas P."/>
            <person name="Sallet E."/>
            <person name="Mancinotti D."/>
            <person name="Carrere S."/>
            <person name="Marande W."/>
            <person name="Arribat S."/>
            <person name="Keller J."/>
            <person name="Huneau C."/>
            <person name="Blein T."/>
            <person name="Aime D."/>
            <person name="Laguerre M."/>
            <person name="Taylor J."/>
            <person name="Schubert V."/>
            <person name="Nelson M."/>
            <person name="Geu-Flores F."/>
            <person name="Crespi M."/>
            <person name="Gallardo-Guerrero K."/>
            <person name="Delaux P.-M."/>
            <person name="Salse J."/>
            <person name="Berges H."/>
            <person name="Guyot R."/>
            <person name="Gouzy J."/>
            <person name="Peret B."/>
        </authorList>
    </citation>
    <scope>NUCLEOTIDE SEQUENCE [LARGE SCALE GENOMIC DNA]</scope>
    <source>
        <strain evidence="2">cv. Amiga</strain>
    </source>
</reference>
<evidence type="ECO:0000313" key="2">
    <source>
        <dbReference type="Proteomes" id="UP000447434"/>
    </source>
</evidence>
<keyword evidence="2" id="KW-1185">Reference proteome</keyword>
<name>A0A6A4Q5U9_LUPAL</name>
<dbReference type="OrthoDB" id="1936969at2759"/>
<organism evidence="1 2">
    <name type="scientific">Lupinus albus</name>
    <name type="common">White lupine</name>
    <name type="synonym">Lupinus termis</name>
    <dbReference type="NCBI Taxonomy" id="3870"/>
    <lineage>
        <taxon>Eukaryota</taxon>
        <taxon>Viridiplantae</taxon>
        <taxon>Streptophyta</taxon>
        <taxon>Embryophyta</taxon>
        <taxon>Tracheophyta</taxon>
        <taxon>Spermatophyta</taxon>
        <taxon>Magnoliopsida</taxon>
        <taxon>eudicotyledons</taxon>
        <taxon>Gunneridae</taxon>
        <taxon>Pentapetalae</taxon>
        <taxon>rosids</taxon>
        <taxon>fabids</taxon>
        <taxon>Fabales</taxon>
        <taxon>Fabaceae</taxon>
        <taxon>Papilionoideae</taxon>
        <taxon>50 kb inversion clade</taxon>
        <taxon>genistoids sensu lato</taxon>
        <taxon>core genistoids</taxon>
        <taxon>Genisteae</taxon>
        <taxon>Lupinus</taxon>
    </lineage>
</organism>
<dbReference type="PANTHER" id="PTHR34291:SF7">
    <property type="entry name" value="PROTEIN, PUTATIVE-RELATED"/>
    <property type="match status" value="1"/>
</dbReference>
<gene>
    <name evidence="1" type="ORF">Lalb_Chr08g0242671</name>
</gene>
<dbReference type="AlphaFoldDB" id="A0A6A4Q5U9"/>
<dbReference type="Proteomes" id="UP000447434">
    <property type="component" value="Chromosome 8"/>
</dbReference>
<dbReference type="PANTHER" id="PTHR34291">
    <property type="entry name" value="HYDROXYPROLINE-RICH GLYCOPROTEIN FAMILY PROTEIN"/>
    <property type="match status" value="1"/>
</dbReference>
<protein>
    <submittedName>
        <fullName evidence="1">Uncharacterized protein</fullName>
    </submittedName>
</protein>
<evidence type="ECO:0000313" key="1">
    <source>
        <dbReference type="EMBL" id="KAE9609102.1"/>
    </source>
</evidence>
<proteinExistence type="predicted"/>